<evidence type="ECO:0000313" key="1">
    <source>
        <dbReference type="EMBL" id="KAK7428889.1"/>
    </source>
</evidence>
<dbReference type="Proteomes" id="UP001498421">
    <property type="component" value="Unassembled WGS sequence"/>
</dbReference>
<keyword evidence="2" id="KW-1185">Reference proteome</keyword>
<organism evidence="1 2">
    <name type="scientific">Neonectria magnoliae</name>
    <dbReference type="NCBI Taxonomy" id="2732573"/>
    <lineage>
        <taxon>Eukaryota</taxon>
        <taxon>Fungi</taxon>
        <taxon>Dikarya</taxon>
        <taxon>Ascomycota</taxon>
        <taxon>Pezizomycotina</taxon>
        <taxon>Sordariomycetes</taxon>
        <taxon>Hypocreomycetidae</taxon>
        <taxon>Hypocreales</taxon>
        <taxon>Nectriaceae</taxon>
        <taxon>Neonectria</taxon>
    </lineage>
</organism>
<sequence length="106" mass="11842">TLVERVAKEAVEAAKRCHEELKAVTEAQGLSSEVSKQGGSIWDSDLPEQVELLDSDLALPDFDFTHAVVDIMGMDWMGDWVMDDMVEFPSLSWESQMNTVPPVPYI</sequence>
<reference evidence="1 2" key="1">
    <citation type="journal article" date="2025" name="Microbiol. Resour. Announc.">
        <title>Draft genome sequences for Neonectria magnoliae and Neonectria punicea, canker pathogens of Liriodendron tulipifera and Acer saccharum in West Virginia.</title>
        <authorList>
            <person name="Petronek H.M."/>
            <person name="Kasson M.T."/>
            <person name="Metheny A.M."/>
            <person name="Stauder C.M."/>
            <person name="Lovett B."/>
            <person name="Lynch S.C."/>
            <person name="Garnas J.R."/>
            <person name="Kasson L.R."/>
            <person name="Stajich J.E."/>
        </authorList>
    </citation>
    <scope>NUCLEOTIDE SEQUENCE [LARGE SCALE GENOMIC DNA]</scope>
    <source>
        <strain evidence="1 2">NRRL 64651</strain>
    </source>
</reference>
<feature type="non-terminal residue" evidence="1">
    <location>
        <position position="1"/>
    </location>
</feature>
<protein>
    <submittedName>
        <fullName evidence="1">Uncharacterized protein</fullName>
    </submittedName>
</protein>
<evidence type="ECO:0000313" key="2">
    <source>
        <dbReference type="Proteomes" id="UP001498421"/>
    </source>
</evidence>
<accession>A0ABR1I5N7</accession>
<dbReference type="EMBL" id="JAZAVK010000036">
    <property type="protein sequence ID" value="KAK7428889.1"/>
    <property type="molecule type" value="Genomic_DNA"/>
</dbReference>
<proteinExistence type="predicted"/>
<name>A0ABR1I5N7_9HYPO</name>
<comment type="caution">
    <text evidence="1">The sequence shown here is derived from an EMBL/GenBank/DDBJ whole genome shotgun (WGS) entry which is preliminary data.</text>
</comment>
<gene>
    <name evidence="1" type="ORF">QQZ08_004659</name>
</gene>